<dbReference type="InterPro" id="IPR023408">
    <property type="entry name" value="MscS_beta-dom_sf"/>
</dbReference>
<dbReference type="InterPro" id="IPR006685">
    <property type="entry name" value="MscS_channel_2nd"/>
</dbReference>
<dbReference type="Gene3D" id="2.30.30.60">
    <property type="match status" value="1"/>
</dbReference>
<feature type="compositionally biased region" description="Basic and acidic residues" evidence="7">
    <location>
        <begin position="571"/>
        <end position="581"/>
    </location>
</feature>
<keyword evidence="4 8" id="KW-0812">Transmembrane</keyword>
<evidence type="ECO:0000256" key="6">
    <source>
        <dbReference type="ARBA" id="ARBA00023136"/>
    </source>
</evidence>
<reference evidence="12 13" key="1">
    <citation type="submission" date="2019-02" db="EMBL/GenBank/DDBJ databases">
        <title>Deep-cultivation of Planctomycetes and their phenomic and genomic characterization uncovers novel biology.</title>
        <authorList>
            <person name="Wiegand S."/>
            <person name="Jogler M."/>
            <person name="Boedeker C."/>
            <person name="Pinto D."/>
            <person name="Vollmers J."/>
            <person name="Rivas-Marin E."/>
            <person name="Kohn T."/>
            <person name="Peeters S.H."/>
            <person name="Heuer A."/>
            <person name="Rast P."/>
            <person name="Oberbeckmann S."/>
            <person name="Bunk B."/>
            <person name="Jeske O."/>
            <person name="Meyerdierks A."/>
            <person name="Storesund J.E."/>
            <person name="Kallscheuer N."/>
            <person name="Luecker S."/>
            <person name="Lage O.M."/>
            <person name="Pohl T."/>
            <person name="Merkel B.J."/>
            <person name="Hornburger P."/>
            <person name="Mueller R.-W."/>
            <person name="Bruemmer F."/>
            <person name="Labrenz M."/>
            <person name="Spormann A.M."/>
            <person name="Op den Camp H."/>
            <person name="Overmann J."/>
            <person name="Amann R."/>
            <person name="Jetten M.S.M."/>
            <person name="Mascher T."/>
            <person name="Medema M.H."/>
            <person name="Devos D.P."/>
            <person name="Kaster A.-K."/>
            <person name="Ovreas L."/>
            <person name="Rohde M."/>
            <person name="Galperin M.Y."/>
            <person name="Jogler C."/>
        </authorList>
    </citation>
    <scope>NUCLEOTIDE SEQUENCE [LARGE SCALE GENOMIC DNA]</scope>
    <source>
        <strain evidence="12 13">Pan216</strain>
    </source>
</reference>
<feature type="transmembrane region" description="Helical" evidence="8">
    <location>
        <begin position="226"/>
        <end position="248"/>
    </location>
</feature>
<dbReference type="SUPFAM" id="SSF50182">
    <property type="entry name" value="Sm-like ribonucleoproteins"/>
    <property type="match status" value="1"/>
</dbReference>
<evidence type="ECO:0000259" key="10">
    <source>
        <dbReference type="Pfam" id="PF21082"/>
    </source>
</evidence>
<keyword evidence="13" id="KW-1185">Reference proteome</keyword>
<evidence type="ECO:0000313" key="13">
    <source>
        <dbReference type="Proteomes" id="UP000317093"/>
    </source>
</evidence>
<keyword evidence="5 8" id="KW-1133">Transmembrane helix</keyword>
<feature type="transmembrane region" description="Helical" evidence="8">
    <location>
        <begin position="292"/>
        <end position="318"/>
    </location>
</feature>
<dbReference type="InterPro" id="IPR049278">
    <property type="entry name" value="MS_channel_C"/>
</dbReference>
<evidence type="ECO:0000256" key="1">
    <source>
        <dbReference type="ARBA" id="ARBA00004651"/>
    </source>
</evidence>
<dbReference type="InterPro" id="IPR010920">
    <property type="entry name" value="LSM_dom_sf"/>
</dbReference>
<name>A0A518B7B8_9BACT</name>
<evidence type="ECO:0000256" key="3">
    <source>
        <dbReference type="ARBA" id="ARBA00022475"/>
    </source>
</evidence>
<keyword evidence="3" id="KW-1003">Cell membrane</keyword>
<dbReference type="InterPro" id="IPR049142">
    <property type="entry name" value="MS_channel_1st"/>
</dbReference>
<feature type="region of interest" description="Disordered" evidence="7">
    <location>
        <begin position="557"/>
        <end position="581"/>
    </location>
</feature>
<dbReference type="SUPFAM" id="SSF82689">
    <property type="entry name" value="Mechanosensitive channel protein MscS (YggB), C-terminal domain"/>
    <property type="match status" value="1"/>
</dbReference>
<dbReference type="InterPro" id="IPR011066">
    <property type="entry name" value="MscS_channel_C_sf"/>
</dbReference>
<dbReference type="Gene3D" id="1.10.287.1260">
    <property type="match status" value="1"/>
</dbReference>
<evidence type="ECO:0000259" key="9">
    <source>
        <dbReference type="Pfam" id="PF00924"/>
    </source>
</evidence>
<dbReference type="InterPro" id="IPR011014">
    <property type="entry name" value="MscS_channel_TM-2"/>
</dbReference>
<dbReference type="EMBL" id="CP036279">
    <property type="protein sequence ID" value="QDU62852.1"/>
    <property type="molecule type" value="Genomic_DNA"/>
</dbReference>
<dbReference type="PANTHER" id="PTHR30566:SF5">
    <property type="entry name" value="MECHANOSENSITIVE ION CHANNEL PROTEIN 1, MITOCHONDRIAL-RELATED"/>
    <property type="match status" value="1"/>
</dbReference>
<comment type="similarity">
    <text evidence="2">Belongs to the MscS (TC 1.A.23) family.</text>
</comment>
<feature type="domain" description="Mechanosensitive ion channel transmembrane helices 2/3" evidence="11">
    <location>
        <begin position="359"/>
        <end position="386"/>
    </location>
</feature>
<dbReference type="SUPFAM" id="SSF82861">
    <property type="entry name" value="Mechanosensitive channel protein MscS (YggB), transmembrane region"/>
    <property type="match status" value="1"/>
</dbReference>
<feature type="transmembrane region" description="Helical" evidence="8">
    <location>
        <begin position="364"/>
        <end position="383"/>
    </location>
</feature>
<evidence type="ECO:0000256" key="2">
    <source>
        <dbReference type="ARBA" id="ARBA00008017"/>
    </source>
</evidence>
<comment type="subcellular location">
    <subcellularLocation>
        <location evidence="1">Cell membrane</location>
        <topology evidence="1">Multi-pass membrane protein</topology>
    </subcellularLocation>
</comment>
<proteinExistence type="inferred from homology"/>
<organism evidence="12 13">
    <name type="scientific">Kolteria novifilia</name>
    <dbReference type="NCBI Taxonomy" id="2527975"/>
    <lineage>
        <taxon>Bacteria</taxon>
        <taxon>Pseudomonadati</taxon>
        <taxon>Planctomycetota</taxon>
        <taxon>Planctomycetia</taxon>
        <taxon>Kolteriales</taxon>
        <taxon>Kolteriaceae</taxon>
        <taxon>Kolteria</taxon>
    </lineage>
</organism>
<evidence type="ECO:0000256" key="7">
    <source>
        <dbReference type="SAM" id="MobiDB-lite"/>
    </source>
</evidence>
<dbReference type="KEGG" id="knv:Pan216_37240"/>
<dbReference type="Gene3D" id="3.30.70.100">
    <property type="match status" value="1"/>
</dbReference>
<dbReference type="PANTHER" id="PTHR30566">
    <property type="entry name" value="YNAI-RELATED MECHANOSENSITIVE ION CHANNEL"/>
    <property type="match status" value="1"/>
</dbReference>
<dbReference type="RefSeq" id="WP_419192670.1">
    <property type="nucleotide sequence ID" value="NZ_CP036279.1"/>
</dbReference>
<evidence type="ECO:0000256" key="4">
    <source>
        <dbReference type="ARBA" id="ARBA00022692"/>
    </source>
</evidence>
<dbReference type="GO" id="GO:0008381">
    <property type="term" value="F:mechanosensitive monoatomic ion channel activity"/>
    <property type="evidence" value="ECO:0007669"/>
    <property type="project" value="UniProtKB-ARBA"/>
</dbReference>
<feature type="domain" description="Mechanosensitive ion channel MscS" evidence="9">
    <location>
        <begin position="387"/>
        <end position="454"/>
    </location>
</feature>
<feature type="transmembrane region" description="Helical" evidence="8">
    <location>
        <begin position="339"/>
        <end position="358"/>
    </location>
</feature>
<dbReference type="Pfam" id="PF21082">
    <property type="entry name" value="MS_channel_3rd"/>
    <property type="match status" value="1"/>
</dbReference>
<feature type="domain" description="Mechanosensitive ion channel MscS C-terminal" evidence="10">
    <location>
        <begin position="463"/>
        <end position="547"/>
    </location>
</feature>
<keyword evidence="6 8" id="KW-0472">Membrane</keyword>
<dbReference type="Proteomes" id="UP000317093">
    <property type="component" value="Chromosome"/>
</dbReference>
<evidence type="ECO:0000313" key="12">
    <source>
        <dbReference type="EMBL" id="QDU62852.1"/>
    </source>
</evidence>
<dbReference type="AlphaFoldDB" id="A0A518B7B8"/>
<feature type="transmembrane region" description="Helical" evidence="8">
    <location>
        <begin position="260"/>
        <end position="280"/>
    </location>
</feature>
<evidence type="ECO:0000256" key="5">
    <source>
        <dbReference type="ARBA" id="ARBA00022989"/>
    </source>
</evidence>
<accession>A0A518B7B8</accession>
<evidence type="ECO:0000256" key="8">
    <source>
        <dbReference type="SAM" id="Phobius"/>
    </source>
</evidence>
<dbReference type="Pfam" id="PF21088">
    <property type="entry name" value="MS_channel_1st"/>
    <property type="match status" value="1"/>
</dbReference>
<dbReference type="Pfam" id="PF00924">
    <property type="entry name" value="MS_channel_2nd"/>
    <property type="match status" value="1"/>
</dbReference>
<sequence>MSIPSLLRCILAILGLTLPLSVLVAQEPSEPIAADTSSPRDTLRSFIDSCNALATILEKNQYLDRSDPDANILAMRILDCLDLTELPAFAREERAGEVAVCIKEILDREQLPPWDQVPDVAQVEARPGVEALAHWRIPGTRLTIARIEEGPRKHEYLFSRGTVARAVDYHHNIAAQPYRADGPPTSPGLFAWYMNSPRDPFIAAVVTRLPSWLRDQQTFGMTNWKWLGLLVGTIVAALILIASFWLFARTSSRARERGLLLYWLTLAFPVAVALTPLGLSHFVEFDLALRGFVLYVVNFTSILVSLLAGAVVIFALSTRVAETIIRAPTRELRGIDAQLVRILAKISAATGAVALILYGGQYLGIPVATLLASAGIGGVAIALGSQDTLKDLFGTLSLMADKPFRVGDRIIVNNFDGVVEDIGLRATRIRLLTGHLVTLPNDQLAHNDVENVSHRPYIRRKAEIHLPATLSADKIELARSIVRQHLENHEGMDPNLPPRVYVDEFDRGTIRLLFLYWYTPAEYWDFKAFGDRLNLLILQDFESNGLQLAPVQRQILSNDDGAPDPFTVRVAPDDSRVPTNE</sequence>
<protein>
    <submittedName>
        <fullName evidence="12">Low conductance mechanosensitive channel YnaI</fullName>
    </submittedName>
</protein>
<evidence type="ECO:0000259" key="11">
    <source>
        <dbReference type="Pfam" id="PF21088"/>
    </source>
</evidence>
<gene>
    <name evidence="12" type="primary">ynaI</name>
    <name evidence="12" type="ORF">Pan216_37240</name>
</gene>
<dbReference type="GO" id="GO:0005886">
    <property type="term" value="C:plasma membrane"/>
    <property type="evidence" value="ECO:0007669"/>
    <property type="project" value="UniProtKB-SubCell"/>
</dbReference>